<evidence type="ECO:0000313" key="3">
    <source>
        <dbReference type="Proteomes" id="UP000285882"/>
    </source>
</evidence>
<keyword evidence="3" id="KW-1185">Reference proteome</keyword>
<sequence>MRKILSEQPLLRKHIEILIFGLGLTVFFVGLGFYFYSSLSQSNHMLLSENNQIKRTMENIRSDQVEQTRLAKKEGFPAIHVYKEMVKPVPKKVQDAWREKAAKNNE</sequence>
<accession>A0ABX5QA35</accession>
<dbReference type="Proteomes" id="UP000285882">
    <property type="component" value="Chromosome"/>
</dbReference>
<dbReference type="EMBL" id="CP025688">
    <property type="protein sequence ID" value="QAA23533.1"/>
    <property type="molecule type" value="Genomic_DNA"/>
</dbReference>
<protein>
    <recommendedName>
        <fullName evidence="4">Cell division protein FtsL</fullName>
    </recommendedName>
</protein>
<evidence type="ECO:0000313" key="2">
    <source>
        <dbReference type="EMBL" id="QAA23533.1"/>
    </source>
</evidence>
<name>A0ABX5QA35_9BACL</name>
<keyword evidence="1" id="KW-0812">Transmembrane</keyword>
<organism evidence="2 3">
    <name type="scientific">Sporolactobacillus terrae</name>
    <dbReference type="NCBI Taxonomy" id="269673"/>
    <lineage>
        <taxon>Bacteria</taxon>
        <taxon>Bacillati</taxon>
        <taxon>Bacillota</taxon>
        <taxon>Bacilli</taxon>
        <taxon>Bacillales</taxon>
        <taxon>Sporolactobacillaceae</taxon>
        <taxon>Sporolactobacillus</taxon>
    </lineage>
</organism>
<evidence type="ECO:0008006" key="4">
    <source>
        <dbReference type="Google" id="ProtNLM"/>
    </source>
</evidence>
<evidence type="ECO:0000256" key="1">
    <source>
        <dbReference type="SAM" id="Phobius"/>
    </source>
</evidence>
<reference evidence="2 3" key="1">
    <citation type="submission" date="2018-01" db="EMBL/GenBank/DDBJ databases">
        <title>Complete genome sequencing of Sporolactobacillus terrae DLG3.</title>
        <authorList>
            <person name="Nam Y.-D."/>
            <person name="Kang J."/>
            <person name="Chung W.-H."/>
        </authorList>
    </citation>
    <scope>NUCLEOTIDE SEQUENCE [LARGE SCALE GENOMIC DNA]</scope>
    <source>
        <strain evidence="2 3">DLG3</strain>
    </source>
</reference>
<feature type="transmembrane region" description="Helical" evidence="1">
    <location>
        <begin position="15"/>
        <end position="36"/>
    </location>
</feature>
<gene>
    <name evidence="2" type="ORF">C0674_13505</name>
</gene>
<keyword evidence="1" id="KW-0472">Membrane</keyword>
<proteinExistence type="predicted"/>
<keyword evidence="1" id="KW-1133">Transmembrane helix</keyword>
<dbReference type="RefSeq" id="WP_128167133.1">
    <property type="nucleotide sequence ID" value="NZ_CP025688.1"/>
</dbReference>